<dbReference type="Proteomes" id="UP000481153">
    <property type="component" value="Unassembled WGS sequence"/>
</dbReference>
<gene>
    <name evidence="2" type="ORF">Ae201684_015478</name>
</gene>
<evidence type="ECO:0000313" key="2">
    <source>
        <dbReference type="EMBL" id="KAF0726227.1"/>
    </source>
</evidence>
<feature type="compositionally biased region" description="Polar residues" evidence="1">
    <location>
        <begin position="107"/>
        <end position="118"/>
    </location>
</feature>
<protein>
    <submittedName>
        <fullName evidence="2">Uncharacterized protein</fullName>
    </submittedName>
</protein>
<evidence type="ECO:0000313" key="3">
    <source>
        <dbReference type="Proteomes" id="UP000481153"/>
    </source>
</evidence>
<proteinExistence type="predicted"/>
<name>A0A6G0WF94_9STRA</name>
<comment type="caution">
    <text evidence="2">The sequence shown here is derived from an EMBL/GenBank/DDBJ whole genome shotgun (WGS) entry which is preliminary data.</text>
</comment>
<reference evidence="2 3" key="1">
    <citation type="submission" date="2019-07" db="EMBL/GenBank/DDBJ databases">
        <title>Genomics analysis of Aphanomyces spp. identifies a new class of oomycete effector associated with host adaptation.</title>
        <authorList>
            <person name="Gaulin E."/>
        </authorList>
    </citation>
    <scope>NUCLEOTIDE SEQUENCE [LARGE SCALE GENOMIC DNA]</scope>
    <source>
        <strain evidence="2 3">ATCC 201684</strain>
    </source>
</reference>
<dbReference type="EMBL" id="VJMJ01000221">
    <property type="protein sequence ID" value="KAF0726227.1"/>
    <property type="molecule type" value="Genomic_DNA"/>
</dbReference>
<dbReference type="AlphaFoldDB" id="A0A6G0WF94"/>
<evidence type="ECO:0000256" key="1">
    <source>
        <dbReference type="SAM" id="MobiDB-lite"/>
    </source>
</evidence>
<organism evidence="2 3">
    <name type="scientific">Aphanomyces euteiches</name>
    <dbReference type="NCBI Taxonomy" id="100861"/>
    <lineage>
        <taxon>Eukaryota</taxon>
        <taxon>Sar</taxon>
        <taxon>Stramenopiles</taxon>
        <taxon>Oomycota</taxon>
        <taxon>Saprolegniomycetes</taxon>
        <taxon>Saprolegniales</taxon>
        <taxon>Verrucalvaceae</taxon>
        <taxon>Aphanomyces</taxon>
    </lineage>
</organism>
<sequence length="803" mass="90079">MMSNMVTLRTLIHLARSSDDVLLHCVLASQPNTFLITSTKNVAHYIQDNTILFTLRATENIVAISSFEGTIVAAGMNGNIWLIPWREIPRKTTINLVNSLKDVSPPKQGNLSRNTPRNSPDEPDYTYSKRKRHRYGGHANVIHSEICIPGIHAIICSLDGFDLTLIALSLLCPSTFVKFSLRTKSSTSRVEYEELEGEKSTSVFYTRSDAVGGIFFSFPDFTRSRYILLQGDADCAVRAATLDCDMHILSQATIFSFRNESIRYIFGLKNSSNLYNSIAIVGEKGRLVVLQGQENSTSSNISMDVQLLSPVDSVQYIETLQSFVYIACGACYIHGFGSSTSVRLPIYQKIKKIVLTDHSQRICCVARSGRVFLVDISSMLCKSYGDDIGRVSSSLQSETYNPEDNTKSALASIRHASENYNEILKTKEDMTCHLKSLLSVLLVSKQSQSNIYCPIQCEGYHICSDQQEVHQLSLQFHGMSTNLFPFNKWYIQVIVRDQVTNHTLQFTFQYPEVLPSFERIMSIDDLGFLTLSTVLEVQCYLVYDEMKSPFHFLLTSRKISIFQFKRPLLTSQRKAEYVDQTSSTRIPPQNKLVKKTSHMWKCYEGYAEFLPTFWSNQTTKSPFLSMTSALIAVLVGHTDENVKSIATKCLDDAGIQSKDKLNQQGFVTAQQPNVSASASQVTYELHQDKLLLQVHVPDISDLALIRAGVISSILTSNLSSILSIEGESDIPSNVASQLSALLVLESKWNDMEHEVKLWTKKGGKSLSSQELLQFVQQIMSCEVDICSVYSKSRHTPNLSTLEK</sequence>
<feature type="region of interest" description="Disordered" evidence="1">
    <location>
        <begin position="100"/>
        <end position="129"/>
    </location>
</feature>
<keyword evidence="3" id="KW-1185">Reference proteome</keyword>
<accession>A0A6G0WF94</accession>